<reference evidence="1" key="1">
    <citation type="submission" date="2021-06" db="EMBL/GenBank/DDBJ databases">
        <authorList>
            <person name="Hodson N. C."/>
            <person name="Mongue J. A."/>
            <person name="Jaron S. K."/>
        </authorList>
    </citation>
    <scope>NUCLEOTIDE SEQUENCE</scope>
</reference>
<dbReference type="AlphaFoldDB" id="A0A8J2L495"/>
<organism evidence="1 2">
    <name type="scientific">Allacma fusca</name>
    <dbReference type="NCBI Taxonomy" id="39272"/>
    <lineage>
        <taxon>Eukaryota</taxon>
        <taxon>Metazoa</taxon>
        <taxon>Ecdysozoa</taxon>
        <taxon>Arthropoda</taxon>
        <taxon>Hexapoda</taxon>
        <taxon>Collembola</taxon>
        <taxon>Symphypleona</taxon>
        <taxon>Sminthuridae</taxon>
        <taxon>Allacma</taxon>
    </lineage>
</organism>
<evidence type="ECO:0000313" key="2">
    <source>
        <dbReference type="Proteomes" id="UP000708208"/>
    </source>
</evidence>
<protein>
    <submittedName>
        <fullName evidence="1">Uncharacterized protein</fullName>
    </submittedName>
</protein>
<evidence type="ECO:0000313" key="1">
    <source>
        <dbReference type="EMBL" id="CAG7826013.1"/>
    </source>
</evidence>
<sequence>MSESHTDTKAVSGSIDSSKIIDLTDLYVSESKAEQAHQHNLLAAKKSDASKSVRRESPVKVVIEGKLRTIPQERSSSAIFRDMRIISGAALTFSAKNPDDSVHVGHRRLTKVPATSKSLMQMVHDSITTDSKHHSYDSGSVDHMNAASIASCNLQASSIPPEIR</sequence>
<accession>A0A8J2L495</accession>
<dbReference type="Proteomes" id="UP000708208">
    <property type="component" value="Unassembled WGS sequence"/>
</dbReference>
<comment type="caution">
    <text evidence="1">The sequence shown here is derived from an EMBL/GenBank/DDBJ whole genome shotgun (WGS) entry which is preliminary data.</text>
</comment>
<gene>
    <name evidence="1" type="ORF">AFUS01_LOCUS36084</name>
</gene>
<dbReference type="EMBL" id="CAJVCH010538265">
    <property type="protein sequence ID" value="CAG7826013.1"/>
    <property type="molecule type" value="Genomic_DNA"/>
</dbReference>
<name>A0A8J2L495_9HEXA</name>
<keyword evidence="2" id="KW-1185">Reference proteome</keyword>
<proteinExistence type="predicted"/>